<evidence type="ECO:0000313" key="7">
    <source>
        <dbReference type="Proteomes" id="UP000544110"/>
    </source>
</evidence>
<dbReference type="GO" id="GO:0000976">
    <property type="term" value="F:transcription cis-regulatory region binding"/>
    <property type="evidence" value="ECO:0007669"/>
    <property type="project" value="TreeGrafter"/>
</dbReference>
<keyword evidence="3" id="KW-0804">Transcription</keyword>
<dbReference type="InterPro" id="IPR050109">
    <property type="entry name" value="HTH-type_TetR-like_transc_reg"/>
</dbReference>
<protein>
    <submittedName>
        <fullName evidence="6">AcrR family transcriptional regulator</fullName>
    </submittedName>
</protein>
<evidence type="ECO:0000256" key="2">
    <source>
        <dbReference type="ARBA" id="ARBA00023125"/>
    </source>
</evidence>
<dbReference type="PANTHER" id="PTHR30055:SF234">
    <property type="entry name" value="HTH-TYPE TRANSCRIPTIONAL REGULATOR BETI"/>
    <property type="match status" value="1"/>
</dbReference>
<evidence type="ECO:0000256" key="3">
    <source>
        <dbReference type="ARBA" id="ARBA00023163"/>
    </source>
</evidence>
<dbReference type="SUPFAM" id="SSF46689">
    <property type="entry name" value="Homeodomain-like"/>
    <property type="match status" value="1"/>
</dbReference>
<keyword evidence="7" id="KW-1185">Reference proteome</keyword>
<evidence type="ECO:0000259" key="5">
    <source>
        <dbReference type="PROSITE" id="PS50977"/>
    </source>
</evidence>
<dbReference type="Proteomes" id="UP000544110">
    <property type="component" value="Unassembled WGS sequence"/>
</dbReference>
<dbReference type="PANTHER" id="PTHR30055">
    <property type="entry name" value="HTH-TYPE TRANSCRIPTIONAL REGULATOR RUTR"/>
    <property type="match status" value="1"/>
</dbReference>
<accession>A0A7Y9RUS3</accession>
<dbReference type="RefSeq" id="WP_179517101.1">
    <property type="nucleotide sequence ID" value="NZ_JACCAC010000001.1"/>
</dbReference>
<evidence type="ECO:0000256" key="4">
    <source>
        <dbReference type="PROSITE-ProRule" id="PRU00335"/>
    </source>
</evidence>
<dbReference type="InterPro" id="IPR001647">
    <property type="entry name" value="HTH_TetR"/>
</dbReference>
<organism evidence="6 7">
    <name type="scientific">Nocardioides perillae</name>
    <dbReference type="NCBI Taxonomy" id="1119534"/>
    <lineage>
        <taxon>Bacteria</taxon>
        <taxon>Bacillati</taxon>
        <taxon>Actinomycetota</taxon>
        <taxon>Actinomycetes</taxon>
        <taxon>Propionibacteriales</taxon>
        <taxon>Nocardioidaceae</taxon>
        <taxon>Nocardioides</taxon>
    </lineage>
</organism>
<dbReference type="Pfam" id="PF00440">
    <property type="entry name" value="TetR_N"/>
    <property type="match status" value="1"/>
</dbReference>
<proteinExistence type="predicted"/>
<dbReference type="EMBL" id="JACCAC010000001">
    <property type="protein sequence ID" value="NYG54489.1"/>
    <property type="molecule type" value="Genomic_DNA"/>
</dbReference>
<keyword evidence="2 4" id="KW-0238">DNA-binding</keyword>
<comment type="caution">
    <text evidence="6">The sequence shown here is derived from an EMBL/GenBank/DDBJ whole genome shotgun (WGS) entry which is preliminary data.</text>
</comment>
<feature type="DNA-binding region" description="H-T-H motif" evidence="4">
    <location>
        <begin position="27"/>
        <end position="46"/>
    </location>
</feature>
<gene>
    <name evidence="6" type="ORF">BJ989_000793</name>
</gene>
<dbReference type="PROSITE" id="PS50977">
    <property type="entry name" value="HTH_TETR_2"/>
    <property type="match status" value="1"/>
</dbReference>
<dbReference type="Gene3D" id="1.10.357.10">
    <property type="entry name" value="Tetracycline Repressor, domain 2"/>
    <property type="match status" value="1"/>
</dbReference>
<dbReference type="AlphaFoldDB" id="A0A7Y9RUS3"/>
<name>A0A7Y9RUS3_9ACTN</name>
<sequence>MGHKHSAASLLDAALAVVHDEGLHRLSFGRVARRAGTSDRVVVYYFPTRDTLVGAVVSEIGRRLLAGLEPVLKGPPAADHRALAARAWLVVREPGSAALLTTYVEAMGLAAGGTAPYTALAPAVVDSWVEQLEAHVAGDPERRRSEALAALALLDGLLLLRLAAGPAQADTAARALGLV</sequence>
<dbReference type="GO" id="GO:0003700">
    <property type="term" value="F:DNA-binding transcription factor activity"/>
    <property type="evidence" value="ECO:0007669"/>
    <property type="project" value="TreeGrafter"/>
</dbReference>
<evidence type="ECO:0000313" key="6">
    <source>
        <dbReference type="EMBL" id="NYG54489.1"/>
    </source>
</evidence>
<evidence type="ECO:0000256" key="1">
    <source>
        <dbReference type="ARBA" id="ARBA00023015"/>
    </source>
</evidence>
<dbReference type="InterPro" id="IPR009057">
    <property type="entry name" value="Homeodomain-like_sf"/>
</dbReference>
<keyword evidence="1" id="KW-0805">Transcription regulation</keyword>
<feature type="domain" description="HTH tetR-type" evidence="5">
    <location>
        <begin position="4"/>
        <end position="64"/>
    </location>
</feature>
<reference evidence="6 7" key="1">
    <citation type="submission" date="2020-07" db="EMBL/GenBank/DDBJ databases">
        <title>Sequencing the genomes of 1000 actinobacteria strains.</title>
        <authorList>
            <person name="Klenk H.-P."/>
        </authorList>
    </citation>
    <scope>NUCLEOTIDE SEQUENCE [LARGE SCALE GENOMIC DNA]</scope>
    <source>
        <strain evidence="6 7">DSM 24552</strain>
    </source>
</reference>